<feature type="transmembrane region" description="Helical" evidence="1">
    <location>
        <begin position="55"/>
        <end position="76"/>
    </location>
</feature>
<dbReference type="RefSeq" id="WP_281763466.1">
    <property type="nucleotide sequence ID" value="NZ_BRVO01000001.1"/>
</dbReference>
<evidence type="ECO:0000256" key="1">
    <source>
        <dbReference type="SAM" id="Phobius"/>
    </source>
</evidence>
<evidence type="ECO:0000313" key="3">
    <source>
        <dbReference type="Proteomes" id="UP001143543"/>
    </source>
</evidence>
<keyword evidence="1" id="KW-0812">Transmembrane</keyword>
<protein>
    <recommendedName>
        <fullName evidence="4">YcxB-like protein domain-containing protein</fullName>
    </recommendedName>
</protein>
<proteinExistence type="predicted"/>
<keyword evidence="1" id="KW-1133">Transmembrane helix</keyword>
<gene>
    <name evidence="2" type="ORF">Y10_01680</name>
</gene>
<accession>A0ABQ5MEJ2</accession>
<organism evidence="2 3">
    <name type="scientific">Neptunitalea lumnitzerae</name>
    <dbReference type="NCBI Taxonomy" id="2965509"/>
    <lineage>
        <taxon>Bacteria</taxon>
        <taxon>Pseudomonadati</taxon>
        <taxon>Bacteroidota</taxon>
        <taxon>Flavobacteriia</taxon>
        <taxon>Flavobacteriales</taxon>
        <taxon>Flavobacteriaceae</taxon>
        <taxon>Neptunitalea</taxon>
    </lineage>
</organism>
<sequence>MVAFTSKIEFKDYIKLIFKILYRKTSMRLITLGGIGTFIYALINYLGLVQPEDPAATRFLFIGIAIVVVMPAFLYYNHRKGFYKRNGLHQTISFEFDEVSVKSASEVSSFEENYDPSYIVEEFDNWFVIFREKTALYIIPKEALGNQLPAFRTLMEDSGMYLKLQ</sequence>
<comment type="caution">
    <text evidence="2">The sequence shown here is derived from an EMBL/GenBank/DDBJ whole genome shotgun (WGS) entry which is preliminary data.</text>
</comment>
<evidence type="ECO:0008006" key="4">
    <source>
        <dbReference type="Google" id="ProtNLM"/>
    </source>
</evidence>
<feature type="transmembrane region" description="Helical" evidence="1">
    <location>
        <begin position="29"/>
        <end position="49"/>
    </location>
</feature>
<name>A0ABQ5MEJ2_9FLAO</name>
<evidence type="ECO:0000313" key="2">
    <source>
        <dbReference type="EMBL" id="GLB47800.1"/>
    </source>
</evidence>
<keyword evidence="3" id="KW-1185">Reference proteome</keyword>
<dbReference type="Proteomes" id="UP001143543">
    <property type="component" value="Unassembled WGS sequence"/>
</dbReference>
<dbReference type="EMBL" id="BRVO01000001">
    <property type="protein sequence ID" value="GLB47800.1"/>
    <property type="molecule type" value="Genomic_DNA"/>
</dbReference>
<keyword evidence="1" id="KW-0472">Membrane</keyword>
<reference evidence="2" key="1">
    <citation type="submission" date="2022-07" db="EMBL/GenBank/DDBJ databases">
        <title>Taxonomy of Novel Oxalotrophic and Methylotrophic Bacteria.</title>
        <authorList>
            <person name="Sahin N."/>
            <person name="Tani A."/>
        </authorList>
    </citation>
    <scope>NUCLEOTIDE SEQUENCE</scope>
    <source>
        <strain evidence="2">Y10</strain>
    </source>
</reference>